<reference evidence="1 2" key="1">
    <citation type="submission" date="2016-10" db="EMBL/GenBank/DDBJ databases">
        <title>Paenibacillus species isolates.</title>
        <authorList>
            <person name="Beno S.M."/>
        </authorList>
    </citation>
    <scope>NUCLEOTIDE SEQUENCE [LARGE SCALE GENOMIC DNA]</scope>
    <source>
        <strain evidence="1 2">FSL H7-0604</strain>
    </source>
</reference>
<dbReference type="RefSeq" id="WP_036685477.1">
    <property type="nucleotide sequence ID" value="NZ_MKQN01000013.1"/>
</dbReference>
<accession>A0A1R0XEE7</accession>
<evidence type="ECO:0000313" key="2">
    <source>
        <dbReference type="Proteomes" id="UP000187465"/>
    </source>
</evidence>
<organism evidence="1 2">
    <name type="scientific">Paenibacillus odorifer</name>
    <dbReference type="NCBI Taxonomy" id="189426"/>
    <lineage>
        <taxon>Bacteria</taxon>
        <taxon>Bacillati</taxon>
        <taxon>Bacillota</taxon>
        <taxon>Bacilli</taxon>
        <taxon>Bacillales</taxon>
        <taxon>Paenibacillaceae</taxon>
        <taxon>Paenibacillus</taxon>
    </lineage>
</organism>
<comment type="caution">
    <text evidence="1">The sequence shown here is derived from an EMBL/GenBank/DDBJ whole genome shotgun (WGS) entry which is preliminary data.</text>
</comment>
<gene>
    <name evidence="1" type="ORF">BJP51_11650</name>
</gene>
<dbReference type="Proteomes" id="UP000187465">
    <property type="component" value="Unassembled WGS sequence"/>
</dbReference>
<dbReference type="EMBL" id="MKQP01000011">
    <property type="protein sequence ID" value="OMD33445.1"/>
    <property type="molecule type" value="Genomic_DNA"/>
</dbReference>
<name>A0A1R0XEE7_9BACL</name>
<sequence>MNNDRLFKKTSIESLFTNDQPTNVFEEFKYIIYLSIHCIRCINILGEFENHQDLEFDSNMCILIDCDESEILLIEKLYKIPIPIFCLAYHKKYVKYLQNFTPPHLIDTSNFPNLAGNKINSFKEINCIILNSRILPLS</sequence>
<evidence type="ECO:0000313" key="1">
    <source>
        <dbReference type="EMBL" id="OMD33445.1"/>
    </source>
</evidence>
<proteinExistence type="predicted"/>
<dbReference type="AlphaFoldDB" id="A0A1R0XEE7"/>
<protein>
    <submittedName>
        <fullName evidence="1">Uncharacterized protein</fullName>
    </submittedName>
</protein>